<dbReference type="SUPFAM" id="SSF51182">
    <property type="entry name" value="RmlC-like cupins"/>
    <property type="match status" value="1"/>
</dbReference>
<dbReference type="InterPro" id="IPR050253">
    <property type="entry name" value="Seed_Storage-Functional"/>
</dbReference>
<evidence type="ECO:0000259" key="2">
    <source>
        <dbReference type="SMART" id="SM00835"/>
    </source>
</evidence>
<proteinExistence type="predicted"/>
<feature type="domain" description="Cupin type-1" evidence="2">
    <location>
        <begin position="256"/>
        <end position="381"/>
    </location>
</feature>
<evidence type="ECO:0000313" key="3">
    <source>
        <dbReference type="EMBL" id="KAH8520134.1"/>
    </source>
</evidence>
<feature type="domain" description="Cupin type-1" evidence="2">
    <location>
        <begin position="48"/>
        <end position="170"/>
    </location>
</feature>
<gene>
    <name evidence="3" type="ORF">H0E87_001557</name>
</gene>
<dbReference type="CDD" id="cd02244">
    <property type="entry name" value="cupin_7S_vicilin-like_N"/>
    <property type="match status" value="1"/>
</dbReference>
<dbReference type="InterPro" id="IPR011051">
    <property type="entry name" value="RmlC_Cupin_sf"/>
</dbReference>
<comment type="caution">
    <text evidence="3">The sequence shown here is derived from an EMBL/GenBank/DDBJ whole genome shotgun (WGS) entry which is preliminary data.</text>
</comment>
<evidence type="ECO:0000313" key="4">
    <source>
        <dbReference type="Proteomes" id="UP000807159"/>
    </source>
</evidence>
<protein>
    <recommendedName>
        <fullName evidence="2">Cupin type-1 domain-containing protein</fullName>
    </recommendedName>
</protein>
<accession>A0A8T2ZRA9</accession>
<dbReference type="InterPro" id="IPR006045">
    <property type="entry name" value="Cupin_1"/>
</dbReference>
<dbReference type="SMART" id="SM00835">
    <property type="entry name" value="Cupin_1"/>
    <property type="match status" value="2"/>
</dbReference>
<organism evidence="3 4">
    <name type="scientific">Populus deltoides</name>
    <name type="common">Eastern poplar</name>
    <name type="synonym">Eastern cottonwood</name>
    <dbReference type="NCBI Taxonomy" id="3696"/>
    <lineage>
        <taxon>Eukaryota</taxon>
        <taxon>Viridiplantae</taxon>
        <taxon>Streptophyta</taxon>
        <taxon>Embryophyta</taxon>
        <taxon>Tracheophyta</taxon>
        <taxon>Spermatophyta</taxon>
        <taxon>Magnoliopsida</taxon>
        <taxon>eudicotyledons</taxon>
        <taxon>Gunneridae</taxon>
        <taxon>Pentapetalae</taxon>
        <taxon>rosids</taxon>
        <taxon>fabids</taxon>
        <taxon>Malpighiales</taxon>
        <taxon>Salicaceae</taxon>
        <taxon>Saliceae</taxon>
        <taxon>Populus</taxon>
    </lineage>
</organism>
<feature type="chain" id="PRO_5035790847" description="Cupin type-1 domain-containing protein" evidence="1">
    <location>
        <begin position="22"/>
        <end position="403"/>
    </location>
</feature>
<keyword evidence="1" id="KW-0732">Signal</keyword>
<name>A0A8T2ZRA9_POPDE</name>
<dbReference type="Proteomes" id="UP000807159">
    <property type="component" value="Chromosome 1"/>
</dbReference>
<sequence length="403" mass="46677">MGNRAILLLSLLVLCYEVTVAVGFYREEKENWRGEREETERDKEEDWFLLQDSKRVIKTDAGVMTVLRNYGGRIVDRAMHIGFITMEPRAVFIPQYIHSSLILFIRTGEARVGLIYRDKLADRRLKIGDIYRIPAGSSFYLMNTEEGHPSSLVGEPIQNPFLLVTTDEVREMMTRQQESPIVFLGDSRAPRPSPWRKFLQLKEQDRQQHLKRMVEFQQPPNQEEEQMAWSWRNHLNSIFGQENKKKCENGKSPDSFNIYDRRPNFRNNYGWITAIDESDYQPLRHSGIGVCLVNLTAGSMMAPRTFEPSSNRVWNCFEWKRQNTDCVSKWNTAKSGSLEFFGFTTSARQNRPQLLIGASSILQTMRIPELAAACVSEERVKRVDRYGTARGCYIAFSNCSTTR</sequence>
<dbReference type="PANTHER" id="PTHR31189">
    <property type="entry name" value="OS03G0336100 PROTEIN-RELATED"/>
    <property type="match status" value="1"/>
</dbReference>
<dbReference type="Gene3D" id="2.60.120.10">
    <property type="entry name" value="Jelly Rolls"/>
    <property type="match status" value="3"/>
</dbReference>
<dbReference type="InterPro" id="IPR014710">
    <property type="entry name" value="RmlC-like_jellyroll"/>
</dbReference>
<dbReference type="EMBL" id="JACEGQ020000001">
    <property type="protein sequence ID" value="KAH8520134.1"/>
    <property type="molecule type" value="Genomic_DNA"/>
</dbReference>
<dbReference type="AlphaFoldDB" id="A0A8T2ZRA9"/>
<keyword evidence="4" id="KW-1185">Reference proteome</keyword>
<dbReference type="Pfam" id="PF00190">
    <property type="entry name" value="Cupin_1"/>
    <property type="match status" value="2"/>
</dbReference>
<evidence type="ECO:0000256" key="1">
    <source>
        <dbReference type="SAM" id="SignalP"/>
    </source>
</evidence>
<reference evidence="3" key="1">
    <citation type="journal article" date="2021" name="J. Hered.">
        <title>Genome Assembly of Salicaceae Populus deltoides (Eastern Cottonwood) I-69 Based on Nanopore Sequencing and Hi-C Technologies.</title>
        <authorList>
            <person name="Bai S."/>
            <person name="Wu H."/>
            <person name="Zhang J."/>
            <person name="Pan Z."/>
            <person name="Zhao W."/>
            <person name="Li Z."/>
            <person name="Tong C."/>
        </authorList>
    </citation>
    <scope>NUCLEOTIDE SEQUENCE</scope>
    <source>
        <tissue evidence="3">Leaf</tissue>
    </source>
</reference>
<dbReference type="PANTHER" id="PTHR31189:SF2">
    <property type="entry name" value="RMLC-LIKE CUPINS SUPERFAMILY PROTEIN"/>
    <property type="match status" value="1"/>
</dbReference>
<feature type="signal peptide" evidence="1">
    <location>
        <begin position="1"/>
        <end position="21"/>
    </location>
</feature>